<feature type="chain" id="PRO_5021850348" description="S9 family peptidase" evidence="3">
    <location>
        <begin position="21"/>
        <end position="280"/>
    </location>
</feature>
<keyword evidence="3" id="KW-0732">Signal</keyword>
<reference evidence="4 5" key="1">
    <citation type="journal article" date="2019" name="Nat. Microbiol.">
        <title>Mediterranean grassland soil C-N compound turnover is dependent on rainfall and depth, and is mediated by genomically divergent microorganisms.</title>
        <authorList>
            <person name="Diamond S."/>
            <person name="Andeer P.F."/>
            <person name="Li Z."/>
            <person name="Crits-Christoph A."/>
            <person name="Burstein D."/>
            <person name="Anantharaman K."/>
            <person name="Lane K.R."/>
            <person name="Thomas B.C."/>
            <person name="Pan C."/>
            <person name="Northen T.R."/>
            <person name="Banfield J.F."/>
        </authorList>
    </citation>
    <scope>NUCLEOTIDE SEQUENCE [LARGE SCALE GENOMIC DNA]</scope>
    <source>
        <strain evidence="4">NP_6</strain>
    </source>
</reference>
<dbReference type="Gene3D" id="2.120.10.30">
    <property type="entry name" value="TolB, C-terminal domain"/>
    <property type="match status" value="2"/>
</dbReference>
<dbReference type="Proteomes" id="UP000318093">
    <property type="component" value="Unassembled WGS sequence"/>
</dbReference>
<dbReference type="InterPro" id="IPR011042">
    <property type="entry name" value="6-blade_b-propeller_TolB-like"/>
</dbReference>
<evidence type="ECO:0008006" key="6">
    <source>
        <dbReference type="Google" id="ProtNLM"/>
    </source>
</evidence>
<evidence type="ECO:0000256" key="3">
    <source>
        <dbReference type="SAM" id="SignalP"/>
    </source>
</evidence>
<dbReference type="PANTHER" id="PTHR36842">
    <property type="entry name" value="PROTEIN TOLB HOMOLOG"/>
    <property type="match status" value="1"/>
</dbReference>
<comment type="caution">
    <text evidence="4">The sequence shown here is derived from an EMBL/GenBank/DDBJ whole genome shotgun (WGS) entry which is preliminary data.</text>
</comment>
<sequence length="280" mass="29283">MIRMMLAALALAALLVPAGAAGPDKARGELAFVAADRGLPQIFVVGADGTGRRRLTSAAGPTTTPVWSPDGRRIAFIRRTGADTHIYIMDADGGSQRPLTTGPGRAASPAWSPDGRQIVFTATSNGPSQIAAVRSDGSRRRDLAPARSDQRAPAWSPDGRLIAFLSKTGGGYFDLYAVGADGRNLRQVPTPAPSLQPDVTEFVWLPDGRLAYTNRSGLAQEGITVTTVGGAEHRYLGSGSAPAWSPDGRRLAFVVSHSGAPEIYVRSAGGKAVRLSDPSL</sequence>
<evidence type="ECO:0000256" key="2">
    <source>
        <dbReference type="SAM" id="MobiDB-lite"/>
    </source>
</evidence>
<comment type="similarity">
    <text evidence="1">Belongs to the TolB family.</text>
</comment>
<dbReference type="EMBL" id="VBAN01000339">
    <property type="protein sequence ID" value="TMI79298.1"/>
    <property type="molecule type" value="Genomic_DNA"/>
</dbReference>
<evidence type="ECO:0000313" key="4">
    <source>
        <dbReference type="EMBL" id="TMI79298.1"/>
    </source>
</evidence>
<feature type="region of interest" description="Disordered" evidence="2">
    <location>
        <begin position="127"/>
        <end position="154"/>
    </location>
</feature>
<proteinExistence type="inferred from homology"/>
<dbReference type="Pfam" id="PF26549">
    <property type="entry name" value="Tricorn_N"/>
    <property type="match status" value="1"/>
</dbReference>
<protein>
    <recommendedName>
        <fullName evidence="6">S9 family peptidase</fullName>
    </recommendedName>
</protein>
<dbReference type="Pfam" id="PF07676">
    <property type="entry name" value="PD40"/>
    <property type="match status" value="2"/>
</dbReference>
<evidence type="ECO:0000256" key="1">
    <source>
        <dbReference type="ARBA" id="ARBA00009820"/>
    </source>
</evidence>
<dbReference type="PANTHER" id="PTHR36842:SF1">
    <property type="entry name" value="PROTEIN TOLB"/>
    <property type="match status" value="1"/>
</dbReference>
<feature type="compositionally biased region" description="Basic and acidic residues" evidence="2">
    <location>
        <begin position="136"/>
        <end position="150"/>
    </location>
</feature>
<feature type="non-terminal residue" evidence="4">
    <location>
        <position position="280"/>
    </location>
</feature>
<name>A0A537J6X2_9BACT</name>
<feature type="signal peptide" evidence="3">
    <location>
        <begin position="1"/>
        <end position="20"/>
    </location>
</feature>
<accession>A0A537J6X2</accession>
<dbReference type="SUPFAM" id="SSF69304">
    <property type="entry name" value="Tricorn protease N-terminal domain"/>
    <property type="match status" value="1"/>
</dbReference>
<gene>
    <name evidence="4" type="ORF">E6H03_10555</name>
</gene>
<feature type="region of interest" description="Disordered" evidence="2">
    <location>
        <begin position="93"/>
        <end position="112"/>
    </location>
</feature>
<dbReference type="InterPro" id="IPR011659">
    <property type="entry name" value="WD40"/>
</dbReference>
<organism evidence="4 5">
    <name type="scientific">Candidatus Segetimicrobium genomatis</name>
    <dbReference type="NCBI Taxonomy" id="2569760"/>
    <lineage>
        <taxon>Bacteria</taxon>
        <taxon>Bacillati</taxon>
        <taxon>Candidatus Sysuimicrobiota</taxon>
        <taxon>Candidatus Sysuimicrobiia</taxon>
        <taxon>Candidatus Sysuimicrobiales</taxon>
        <taxon>Candidatus Segetimicrobiaceae</taxon>
        <taxon>Candidatus Segetimicrobium</taxon>
    </lineage>
</organism>
<evidence type="ECO:0000313" key="5">
    <source>
        <dbReference type="Proteomes" id="UP000318093"/>
    </source>
</evidence>
<dbReference type="AlphaFoldDB" id="A0A537J6X2"/>